<evidence type="ECO:0000256" key="11">
    <source>
        <dbReference type="ARBA" id="ARBA00023257"/>
    </source>
</evidence>
<dbReference type="InterPro" id="IPR028082">
    <property type="entry name" value="Peripla_BP_I"/>
</dbReference>
<dbReference type="InterPro" id="IPR001508">
    <property type="entry name" value="Iono_Glu_rcpt_met"/>
</dbReference>
<evidence type="ECO:0000256" key="13">
    <source>
        <dbReference type="ARBA" id="ARBA00023303"/>
    </source>
</evidence>
<dbReference type="Pfam" id="PF01094">
    <property type="entry name" value="ANF_receptor"/>
    <property type="match status" value="1"/>
</dbReference>
<evidence type="ECO:0000256" key="7">
    <source>
        <dbReference type="ARBA" id="ARBA00023065"/>
    </source>
</evidence>
<feature type="transmembrane region" description="Helical" evidence="18">
    <location>
        <begin position="575"/>
        <end position="594"/>
    </location>
</feature>
<keyword evidence="1" id="KW-0813">Transport</keyword>
<dbReference type="Pfam" id="PF00060">
    <property type="entry name" value="Lig_chan"/>
    <property type="match status" value="1"/>
</dbReference>
<feature type="binding site" evidence="15">
    <location>
        <position position="531"/>
    </location>
    <ligand>
        <name>L-glutamate</name>
        <dbReference type="ChEBI" id="CHEBI:29985"/>
    </ligand>
</feature>
<dbReference type="GO" id="GO:0038023">
    <property type="term" value="F:signaling receptor activity"/>
    <property type="evidence" value="ECO:0007669"/>
    <property type="project" value="InterPro"/>
</dbReference>
<keyword evidence="3 18" id="KW-0812">Transmembrane</keyword>
<evidence type="ECO:0000256" key="6">
    <source>
        <dbReference type="ARBA" id="ARBA00023018"/>
    </source>
</evidence>
<dbReference type="FunFam" id="3.40.190.10:FF:000060">
    <property type="entry name" value="Glutamate receptor ionotropic, kainate 1"/>
    <property type="match status" value="1"/>
</dbReference>
<evidence type="ECO:0000256" key="1">
    <source>
        <dbReference type="ARBA" id="ARBA00022448"/>
    </source>
</evidence>
<dbReference type="PANTHER" id="PTHR18966">
    <property type="entry name" value="IONOTROPIC GLUTAMATE RECEPTOR"/>
    <property type="match status" value="1"/>
</dbReference>
<evidence type="ECO:0000256" key="9">
    <source>
        <dbReference type="ARBA" id="ARBA00023170"/>
    </source>
</evidence>
<keyword evidence="10" id="KW-0325">Glycoprotein</keyword>
<evidence type="ECO:0000256" key="2">
    <source>
        <dbReference type="ARBA" id="ARBA00022475"/>
    </source>
</evidence>
<gene>
    <name evidence="22" type="primary">LOC106181275</name>
</gene>
<feature type="binding site" evidence="15">
    <location>
        <position position="536"/>
    </location>
    <ligand>
        <name>L-glutamate</name>
        <dbReference type="ChEBI" id="CHEBI:29985"/>
    </ligand>
</feature>
<dbReference type="InterPro" id="IPR019594">
    <property type="entry name" value="Glu/Gly-bd"/>
</dbReference>
<feature type="disulfide bond" evidence="17">
    <location>
        <begin position="767"/>
        <end position="827"/>
    </location>
</feature>
<dbReference type="GO" id="GO:0015276">
    <property type="term" value="F:ligand-gated monoatomic ion channel activity"/>
    <property type="evidence" value="ECO:0007669"/>
    <property type="project" value="InterPro"/>
</dbReference>
<evidence type="ECO:0000256" key="8">
    <source>
        <dbReference type="ARBA" id="ARBA00023136"/>
    </source>
</evidence>
<name>A0A1S3KEK4_LINAN</name>
<keyword evidence="17" id="KW-1015">Disulfide bond</keyword>
<dbReference type="InterPro" id="IPR001828">
    <property type="entry name" value="ANF_lig-bd_rcpt"/>
</dbReference>
<keyword evidence="8 18" id="KW-0472">Membrane</keyword>
<sequence>MVSRYFALTLLFTADICMTRIQRDIPVGLLLESKNVEIYQAYQFKFDEENRRAKESKVNSDDGHKFTLNRIAEDYIDISSNYDYNHTFCNQMAAGVAVIFGLYSTSTADFVTSSTSMYHMPFISTSPPELFRPPSEFMIHLQPRYEDALADYMIRKEWKEAIYMYRTNEALARLYHIIGAINRGHAYIVVIFKHVTDVLDALAALAQYDKDYPHLDTTKNIIIDLSVDETNTLLTRRFKEVPQYRLKYNYLIAGLQINELDFSEFPNGGINITGFHLTESHSPKMEKVLNEWKGRFVSSRKSLISHQLALAMDAVDVFTQAMHNLTEQQEKMFNNGSFRLSCALWPSKPTPWPLGKMITQAIRRVGLHGLEGLTGKIVFDDRGFRTNFTLQLTSTTIDHGLAKVGTWTPNPRANRPRLSFFEKPKDSSGLRDNTVRNKTYLITSIESAPFMMVRTDPKPGGGNWTGNDRYVGFCKDIADKLAQSLGINYTINLVGDKNYGGYDPENHTHPWDGMVAELINGVADLAIADLSITLDREKFIDFSKPFMNLGISIMIKKPEEIVPNIFSFMDPLSDKIWMCITFAYLAVSVVLFLVTRFSASEWVVEENEEDNGDPEVHNDFNFINSLWFSLAAFMQQGCELCPKSISGRIVGSVWWFFTLIIISSYTANLAAFLTVSRMNSPIQSADDLAKQTDIAYGCIVSGSTKKFFQDSKISTFERMWAYMSSADNNVFVKSNKEGVEKVRKSNGKYAYLLESTVNEYLNNRYPCDTMKVGSNLDSKGYGVGMPKGSPLRDSVTLAVLELLENGEIEKRRRFWWEESEGGGEKLCPKENSDKNDPASSAALSIVKIAGIFLILLGGMGLALVLSIMELFYRTKLDAMSNNITFSDEMKTKAQLLVRGRLEKEPATDASPVHKSVSTYTYSTPSAQLITLDGYSDAGNTHTQV</sequence>
<dbReference type="SUPFAM" id="SSF53822">
    <property type="entry name" value="Periplasmic binding protein-like I"/>
    <property type="match status" value="1"/>
</dbReference>
<comment type="subcellular location">
    <subcellularLocation>
        <location evidence="14">Postsynaptic cell membrane</location>
        <topology evidence="14">Multi-pass membrane protein</topology>
    </subcellularLocation>
</comment>
<dbReference type="InParanoid" id="A0A1S3KEK4"/>
<evidence type="ECO:0000313" key="22">
    <source>
        <dbReference type="RefSeq" id="XP_013421058.1"/>
    </source>
</evidence>
<dbReference type="PRINTS" id="PR00177">
    <property type="entry name" value="NMDARECEPTOR"/>
</dbReference>
<keyword evidence="6" id="KW-0770">Synapse</keyword>
<keyword evidence="5 18" id="KW-1133">Transmembrane helix</keyword>
<keyword evidence="21" id="KW-1185">Reference proteome</keyword>
<evidence type="ECO:0000256" key="12">
    <source>
        <dbReference type="ARBA" id="ARBA00023286"/>
    </source>
</evidence>
<feature type="disulfide bond" evidence="17">
    <location>
        <begin position="89"/>
        <end position="342"/>
    </location>
</feature>
<dbReference type="FunFam" id="1.10.287.70:FF:000067">
    <property type="entry name" value="glutamate receptor 2 isoform X1"/>
    <property type="match status" value="1"/>
</dbReference>
<evidence type="ECO:0000256" key="4">
    <source>
        <dbReference type="ARBA" id="ARBA00022729"/>
    </source>
</evidence>
<evidence type="ECO:0000256" key="16">
    <source>
        <dbReference type="PIRSR" id="PIRSR601508-2"/>
    </source>
</evidence>
<protein>
    <submittedName>
        <fullName evidence="22">Glutamate receptor 2-like</fullName>
    </submittedName>
</protein>
<keyword evidence="12" id="KW-1071">Ligand-gated ion channel</keyword>
<dbReference type="KEGG" id="lak:106181275"/>
<dbReference type="Pfam" id="PF10613">
    <property type="entry name" value="Lig_chan-Glu_bd"/>
    <property type="match status" value="1"/>
</dbReference>
<keyword evidence="9" id="KW-0675">Receptor</keyword>
<evidence type="ECO:0000313" key="21">
    <source>
        <dbReference type="Proteomes" id="UP000085678"/>
    </source>
</evidence>
<feature type="domain" description="Ionotropic glutamate receptor C-terminal" evidence="19">
    <location>
        <begin position="439"/>
        <end position="818"/>
    </location>
</feature>
<feature type="binding site" evidence="15">
    <location>
        <position position="704"/>
    </location>
    <ligand>
        <name>L-glutamate</name>
        <dbReference type="ChEBI" id="CHEBI:29985"/>
    </ligand>
</feature>
<evidence type="ECO:0000256" key="5">
    <source>
        <dbReference type="ARBA" id="ARBA00022989"/>
    </source>
</evidence>
<feature type="binding site" evidence="15">
    <location>
        <position position="754"/>
    </location>
    <ligand>
        <name>L-glutamate</name>
        <dbReference type="ChEBI" id="CHEBI:29985"/>
    </ligand>
</feature>
<evidence type="ECO:0000259" key="19">
    <source>
        <dbReference type="SMART" id="SM00079"/>
    </source>
</evidence>
<dbReference type="Gene3D" id="3.40.190.10">
    <property type="entry name" value="Periplasmic binding protein-like II"/>
    <property type="match status" value="3"/>
</dbReference>
<dbReference type="InterPro" id="IPR001320">
    <property type="entry name" value="Iontro_rcpt_C"/>
</dbReference>
<dbReference type="OrthoDB" id="5984008at2759"/>
<evidence type="ECO:0000256" key="10">
    <source>
        <dbReference type="ARBA" id="ARBA00023180"/>
    </source>
</evidence>
<dbReference type="Gene3D" id="1.10.287.70">
    <property type="match status" value="1"/>
</dbReference>
<dbReference type="SMART" id="SM00918">
    <property type="entry name" value="Lig_chan-Glu_bd"/>
    <property type="match status" value="1"/>
</dbReference>
<keyword evidence="2" id="KW-1003">Cell membrane</keyword>
<keyword evidence="13" id="KW-0407">Ion channel</keyword>
<feature type="domain" description="Ionotropic glutamate receptor L-glutamate and glycine-binding" evidence="20">
    <location>
        <begin position="449"/>
        <end position="520"/>
    </location>
</feature>
<dbReference type="InterPro" id="IPR015683">
    <property type="entry name" value="Ionotropic_Glu_rcpt"/>
</dbReference>
<dbReference type="FunFam" id="3.40.190.10:FF:000024">
    <property type="entry name" value="Glutamate receptor, ionotropic, delta 1"/>
    <property type="match status" value="1"/>
</dbReference>
<reference evidence="22" key="1">
    <citation type="submission" date="2025-08" db="UniProtKB">
        <authorList>
            <consortium name="RefSeq"/>
        </authorList>
    </citation>
    <scope>IDENTIFICATION</scope>
    <source>
        <tissue evidence="22">Gonads</tissue>
    </source>
</reference>
<evidence type="ECO:0000256" key="14">
    <source>
        <dbReference type="ARBA" id="ARBA00034104"/>
    </source>
</evidence>
<dbReference type="SMART" id="SM00079">
    <property type="entry name" value="PBPe"/>
    <property type="match status" value="1"/>
</dbReference>
<dbReference type="SUPFAM" id="SSF53850">
    <property type="entry name" value="Periplasmic binding protein-like II"/>
    <property type="match status" value="1"/>
</dbReference>
<accession>A0A1S3KEK4</accession>
<feature type="transmembrane region" description="Helical" evidence="18">
    <location>
        <begin position="848"/>
        <end position="872"/>
    </location>
</feature>
<evidence type="ECO:0000256" key="18">
    <source>
        <dbReference type="SAM" id="Phobius"/>
    </source>
</evidence>
<dbReference type="RefSeq" id="XP_013421058.1">
    <property type="nucleotide sequence ID" value="XM_013565604.1"/>
</dbReference>
<organism evidence="21 22">
    <name type="scientific">Lingula anatina</name>
    <name type="common">Brachiopod</name>
    <name type="synonym">Lingula unguis</name>
    <dbReference type="NCBI Taxonomy" id="7574"/>
    <lineage>
        <taxon>Eukaryota</taxon>
        <taxon>Metazoa</taxon>
        <taxon>Spiralia</taxon>
        <taxon>Lophotrochozoa</taxon>
        <taxon>Brachiopoda</taxon>
        <taxon>Linguliformea</taxon>
        <taxon>Lingulata</taxon>
        <taxon>Lingulida</taxon>
        <taxon>Linguloidea</taxon>
        <taxon>Lingulidae</taxon>
        <taxon>Lingula</taxon>
    </lineage>
</organism>
<dbReference type="GO" id="GO:0045211">
    <property type="term" value="C:postsynaptic membrane"/>
    <property type="evidence" value="ECO:0007669"/>
    <property type="project" value="UniProtKB-SubCell"/>
</dbReference>
<keyword evidence="11" id="KW-0628">Postsynaptic cell membrane</keyword>
<dbReference type="SUPFAM" id="SSF81324">
    <property type="entry name" value="Voltage-gated potassium channels"/>
    <property type="match status" value="1"/>
</dbReference>
<evidence type="ECO:0000256" key="17">
    <source>
        <dbReference type="PIRSR" id="PIRSR601508-3"/>
    </source>
</evidence>
<dbReference type="GeneID" id="106181275"/>
<evidence type="ECO:0000256" key="15">
    <source>
        <dbReference type="PIRSR" id="PIRSR601508-1"/>
    </source>
</evidence>
<feature type="binding site" evidence="15">
    <location>
        <position position="703"/>
    </location>
    <ligand>
        <name>L-glutamate</name>
        <dbReference type="ChEBI" id="CHEBI:29985"/>
    </ligand>
</feature>
<keyword evidence="4" id="KW-0732">Signal</keyword>
<dbReference type="Gene3D" id="3.40.50.2300">
    <property type="match status" value="2"/>
</dbReference>
<dbReference type="AlphaFoldDB" id="A0A1S3KEK4"/>
<dbReference type="STRING" id="7574.A0A1S3KEK4"/>
<proteinExistence type="predicted"/>
<keyword evidence="7" id="KW-0406">Ion transport</keyword>
<evidence type="ECO:0000256" key="3">
    <source>
        <dbReference type="ARBA" id="ARBA00022692"/>
    </source>
</evidence>
<feature type="transmembrane region" description="Helical" evidence="18">
    <location>
        <begin position="653"/>
        <end position="675"/>
    </location>
</feature>
<dbReference type="Proteomes" id="UP000085678">
    <property type="component" value="Unplaced"/>
</dbReference>
<feature type="site" description="Crucial to convey clamshell closure to channel opening" evidence="16">
    <location>
        <position position="682"/>
    </location>
</feature>
<evidence type="ECO:0000259" key="20">
    <source>
        <dbReference type="SMART" id="SM00918"/>
    </source>
</evidence>